<keyword evidence="1" id="KW-0732">Signal</keyword>
<proteinExistence type="evidence at transcript level"/>
<evidence type="ECO:0000313" key="2">
    <source>
        <dbReference type="EMBL" id="ARK19872.1"/>
    </source>
</evidence>
<evidence type="ECO:0000256" key="1">
    <source>
        <dbReference type="SAM" id="SignalP"/>
    </source>
</evidence>
<organism evidence="2">
    <name type="scientific">Ampulex compressa</name>
    <name type="common">Emerald cockroach wasp</name>
    <dbReference type="NCBI Taxonomy" id="860918"/>
    <lineage>
        <taxon>Eukaryota</taxon>
        <taxon>Metazoa</taxon>
        <taxon>Ecdysozoa</taxon>
        <taxon>Arthropoda</taxon>
        <taxon>Hexapoda</taxon>
        <taxon>Insecta</taxon>
        <taxon>Pterygota</taxon>
        <taxon>Neoptera</taxon>
        <taxon>Endopterygota</taxon>
        <taxon>Hymenoptera</taxon>
        <taxon>Apocrita</taxon>
        <taxon>Aculeata</taxon>
        <taxon>Apoidea</taxon>
        <taxon>Ampulicidae</taxon>
        <taxon>Ampulicini</taxon>
        <taxon>Ampulex</taxon>
    </lineage>
</organism>
<protein>
    <submittedName>
        <fullName evidence="2">Venom protein</fullName>
    </submittedName>
</protein>
<name>A0A1W6EVW6_AMPCP</name>
<feature type="signal peptide" evidence="1">
    <location>
        <begin position="1"/>
        <end position="23"/>
    </location>
</feature>
<accession>A0A1W6EVW6</accession>
<reference evidence="2" key="1">
    <citation type="submission" date="2017-02" db="EMBL/GenBank/DDBJ databases">
        <title>Parasitoid Jewel Wasp Mounts Multi-Pronged Neurochemical Attack to Hijack a Host Brain.</title>
        <authorList>
            <person name="Arvidson R.S."/>
            <person name="Kaiser M."/>
            <person name="Libersat F."/>
            <person name="Adams M.E."/>
        </authorList>
    </citation>
    <scope>NUCLEOTIDE SEQUENCE</scope>
    <source>
        <strain evidence="2">90</strain>
    </source>
</reference>
<dbReference type="AlphaFoldDB" id="A0A1W6EVW6"/>
<dbReference type="EMBL" id="KY563463">
    <property type="protein sequence ID" value="ARK19872.1"/>
    <property type="molecule type" value="mRNA"/>
</dbReference>
<feature type="chain" id="PRO_5012099846" evidence="1">
    <location>
        <begin position="24"/>
        <end position="233"/>
    </location>
</feature>
<sequence length="233" mass="26795">MKTTMVLCLLITIYGLSITISKAEDGNQNQQEFDIVKAYSDVRSRKDELVTMYIEEMEKMKTFIRDAHINISNIFNAQINTELNNTRAAVNAAIAKGNAAEHCYQDAVGMFQKVHEDMERQFVSCQNINVKDYEEDLRVLCNIIKEANIILMRIDTVSLVCQSKGLGTKNCIMSTIKKYKSDATIFEQKCRWYPVYHTMISKQVLYSTLSCLRVQLQEGIQRITKTRMIISMC</sequence>